<evidence type="ECO:0000259" key="4">
    <source>
        <dbReference type="Pfam" id="PF00931"/>
    </source>
</evidence>
<organism evidence="7 8">
    <name type="scientific">Elaeis guineensis var. tenera</name>
    <name type="common">Oil palm</name>
    <dbReference type="NCBI Taxonomy" id="51953"/>
    <lineage>
        <taxon>Eukaryota</taxon>
        <taxon>Viridiplantae</taxon>
        <taxon>Streptophyta</taxon>
        <taxon>Embryophyta</taxon>
        <taxon>Tracheophyta</taxon>
        <taxon>Spermatophyta</taxon>
        <taxon>Magnoliopsida</taxon>
        <taxon>Liliopsida</taxon>
        <taxon>Arecaceae</taxon>
        <taxon>Arecoideae</taxon>
        <taxon>Cocoseae</taxon>
        <taxon>Elaeidinae</taxon>
        <taxon>Elaeis</taxon>
    </lineage>
</organism>
<dbReference type="RefSeq" id="XP_010905785.1">
    <property type="nucleotide sequence ID" value="XM_010907483.1"/>
</dbReference>
<dbReference type="Gene3D" id="1.10.10.10">
    <property type="entry name" value="Winged helix-like DNA-binding domain superfamily/Winged helix DNA-binding domain"/>
    <property type="match status" value="1"/>
</dbReference>
<dbReference type="Gene3D" id="1.10.8.430">
    <property type="entry name" value="Helical domain of apoptotic protease-activating factors"/>
    <property type="match status" value="1"/>
</dbReference>
<dbReference type="SUPFAM" id="SSF52058">
    <property type="entry name" value="L domain-like"/>
    <property type="match status" value="1"/>
</dbReference>
<dbReference type="GO" id="GO:0009626">
    <property type="term" value="P:plant-type hypersensitive response"/>
    <property type="evidence" value="ECO:0007669"/>
    <property type="project" value="UniProtKB-ARBA"/>
</dbReference>
<dbReference type="PANTHER" id="PTHR23155">
    <property type="entry name" value="DISEASE RESISTANCE PROTEIN RP"/>
    <property type="match status" value="1"/>
</dbReference>
<dbReference type="InterPro" id="IPR032675">
    <property type="entry name" value="LRR_dom_sf"/>
</dbReference>
<feature type="domain" description="NB-ARC" evidence="4">
    <location>
        <begin position="180"/>
        <end position="338"/>
    </location>
</feature>
<dbReference type="InterPro" id="IPR042197">
    <property type="entry name" value="Apaf_helical"/>
</dbReference>
<evidence type="ECO:0000256" key="2">
    <source>
        <dbReference type="ARBA" id="ARBA00022821"/>
    </source>
</evidence>
<dbReference type="GeneID" id="105032891"/>
<feature type="compositionally biased region" description="Basic residues" evidence="3">
    <location>
        <begin position="533"/>
        <end position="548"/>
    </location>
</feature>
<evidence type="ECO:0000259" key="6">
    <source>
        <dbReference type="Pfam" id="PF23598"/>
    </source>
</evidence>
<feature type="domain" description="Disease resistance R13L4/SHOC-2-like LRR" evidence="6">
    <location>
        <begin position="599"/>
        <end position="903"/>
    </location>
</feature>
<dbReference type="AlphaFoldDB" id="A0A6I9QAW2"/>
<dbReference type="OrthoDB" id="632105at2759"/>
<dbReference type="PRINTS" id="PR00364">
    <property type="entry name" value="DISEASERSIST"/>
</dbReference>
<dbReference type="InterPro" id="IPR044974">
    <property type="entry name" value="Disease_R_plants"/>
</dbReference>
<dbReference type="InterPro" id="IPR055414">
    <property type="entry name" value="LRR_R13L4/SHOC2-like"/>
</dbReference>
<dbReference type="FunCoup" id="A0A6I9QAW2">
    <property type="interactions" value="1"/>
</dbReference>
<keyword evidence="7" id="KW-1185">Reference proteome</keyword>
<evidence type="ECO:0000259" key="5">
    <source>
        <dbReference type="Pfam" id="PF23559"/>
    </source>
</evidence>
<dbReference type="Proteomes" id="UP000504607">
    <property type="component" value="Unplaced"/>
</dbReference>
<protein>
    <submittedName>
        <fullName evidence="8">Disease resistance protein RPM1-like</fullName>
    </submittedName>
</protein>
<feature type="region of interest" description="Disordered" evidence="3">
    <location>
        <begin position="518"/>
        <end position="548"/>
    </location>
</feature>
<evidence type="ECO:0000313" key="7">
    <source>
        <dbReference type="Proteomes" id="UP000504607"/>
    </source>
</evidence>
<accession>A0A6I9QAW2</accession>
<dbReference type="Pfam" id="PF23598">
    <property type="entry name" value="LRR_14"/>
    <property type="match status" value="1"/>
</dbReference>
<dbReference type="GO" id="GO:0043531">
    <property type="term" value="F:ADP binding"/>
    <property type="evidence" value="ECO:0007669"/>
    <property type="project" value="InterPro"/>
</dbReference>
<dbReference type="FunFam" id="1.10.10.10:FF:000322">
    <property type="entry name" value="Probable disease resistance protein At1g63360"/>
    <property type="match status" value="1"/>
</dbReference>
<keyword evidence="2" id="KW-0611">Plant defense</keyword>
<dbReference type="InterPro" id="IPR027417">
    <property type="entry name" value="P-loop_NTPase"/>
</dbReference>
<dbReference type="InterPro" id="IPR036388">
    <property type="entry name" value="WH-like_DNA-bd_sf"/>
</dbReference>
<dbReference type="PANTHER" id="PTHR23155:SF1020">
    <property type="entry name" value="OS06G0703200 PROTEIN"/>
    <property type="match status" value="1"/>
</dbReference>
<proteinExistence type="predicted"/>
<name>A0A6I9QAW2_ELAGV</name>
<dbReference type="Gene3D" id="3.40.50.300">
    <property type="entry name" value="P-loop containing nucleotide triphosphate hydrolases"/>
    <property type="match status" value="1"/>
</dbReference>
<dbReference type="Gene3D" id="3.80.10.10">
    <property type="entry name" value="Ribonuclease Inhibitor"/>
    <property type="match status" value="1"/>
</dbReference>
<dbReference type="Pfam" id="PF23559">
    <property type="entry name" value="WHD_DRP"/>
    <property type="match status" value="1"/>
</dbReference>
<dbReference type="InterPro" id="IPR058922">
    <property type="entry name" value="WHD_DRP"/>
</dbReference>
<dbReference type="SUPFAM" id="SSF52540">
    <property type="entry name" value="P-loop containing nucleoside triphosphate hydrolases"/>
    <property type="match status" value="1"/>
</dbReference>
<dbReference type="InterPro" id="IPR002182">
    <property type="entry name" value="NB-ARC"/>
</dbReference>
<reference evidence="8" key="1">
    <citation type="submission" date="2025-08" db="UniProtKB">
        <authorList>
            <consortium name="RefSeq"/>
        </authorList>
    </citation>
    <scope>IDENTIFICATION</scope>
</reference>
<dbReference type="GO" id="GO:0002758">
    <property type="term" value="P:innate immune response-activating signaling pathway"/>
    <property type="evidence" value="ECO:0007669"/>
    <property type="project" value="UniProtKB-ARBA"/>
</dbReference>
<dbReference type="InParanoid" id="A0A6I9QAW2"/>
<evidence type="ECO:0000313" key="8">
    <source>
        <dbReference type="RefSeq" id="XP_010905785.1"/>
    </source>
</evidence>
<gene>
    <name evidence="8" type="primary">LOC105032891</name>
</gene>
<sequence length="934" mass="106800">MAEWVLSSVRRAAIDGVFDDILTNLKMVCEAWGGEESKFRIKDIIEYLQDADYKREMCSDEIKKKEIDEWAERARKLIYRLEAQIDMSMLPTSQDPVEMTCCCRCLLDLWCRWNAPRWELAKLAKEVEEVHQSKPRDEVMPTAVEIKPINVFARLVLPWYNLKGMWDVLIDRGKLPEINGGGRQLIFIVGPAGIGKTTLARLFYYGCTSLSSFDRHSWVVISMSSEKVVLRSVLTGFYMSGSKDCPSEIDNMDEENLRDEIRSYCRDKNYLLVLDDVVDEKAWEWLRDALPEETECTGMIIFTTRKEELPQAINDESKEIVRLEGLSDEDSRILFWTLAIPAGFLCPPELQEIEKDILEECKGNPFSIRAMAGILSTKQATPEAWKLVLKDLDANIVKCKNAGTEGDATDPFVLSAYADLPPNLKSCFLYCSMFPENSFIPRKRLIRLWIAEGYVQEIPGKTEEEAAEHQLQQLISRDMLQMVNVSLNGEVMSCGVLQLVRKVALAICDRQNFGSFAPATGGSPSNNQAAPAKQHKNRHRRRTTPSHHRVLSVEVDGDAEQITKALTRSFHLRSLLVYGTGKLRRLFRRHQFPNPTNLKIWPYKLLRVLELRGVQIEFLPEQLRYLALLRYLGLRRTGVKRLPKSLGSLRYLETLDIRDTYVVEVSDVHRLQRMRHLHLASSFRGRSVNVRRGLSCLIDLQTLAGVTCTPKLPRELRRLIQLRKLSVSNVNRNSSEQLCSSISKMMLLGSLTIKCDRGETLDLSSLCSPSNEACAPLQRLGKLKLGGPMDKLLDLVASLESITYLNLWDSRLKEDPMEALKFLPNLRLLSLYNAYDGRHLRCSAAGFPRLWKLSVLSLTELEVWEIESGAMPWLRQLFVGYCPKLMEPPEGLGNMRFLHTVQVADMPERFADMVPRKRQHFPIEVAQIPKYQRA</sequence>
<keyword evidence="1" id="KW-0677">Repeat</keyword>
<dbReference type="GO" id="GO:0042742">
    <property type="term" value="P:defense response to bacterium"/>
    <property type="evidence" value="ECO:0007669"/>
    <property type="project" value="UniProtKB-ARBA"/>
</dbReference>
<dbReference type="Pfam" id="PF00931">
    <property type="entry name" value="NB-ARC"/>
    <property type="match status" value="1"/>
</dbReference>
<feature type="domain" description="Disease resistance protein winged helix" evidence="5">
    <location>
        <begin position="433"/>
        <end position="502"/>
    </location>
</feature>
<evidence type="ECO:0000256" key="1">
    <source>
        <dbReference type="ARBA" id="ARBA00022737"/>
    </source>
</evidence>
<evidence type="ECO:0000256" key="3">
    <source>
        <dbReference type="SAM" id="MobiDB-lite"/>
    </source>
</evidence>
<dbReference type="KEGG" id="egu:105032891"/>